<name>A0A060JNG6_9MICO</name>
<dbReference type="OrthoDB" id="3422781at2"/>
<keyword evidence="3" id="KW-1185">Reference proteome</keyword>
<dbReference type="PANTHER" id="PTHR43319:SF3">
    <property type="entry name" value="BETA-LACTAMASE-RELATED DOMAIN-CONTAINING PROTEIN"/>
    <property type="match status" value="1"/>
</dbReference>
<dbReference type="Gene3D" id="3.40.710.10">
    <property type="entry name" value="DD-peptidase/beta-lactamase superfamily"/>
    <property type="match status" value="1"/>
</dbReference>
<evidence type="ECO:0000259" key="1">
    <source>
        <dbReference type="Pfam" id="PF00144"/>
    </source>
</evidence>
<feature type="domain" description="Beta-lactamase-related" evidence="1">
    <location>
        <begin position="12"/>
        <end position="362"/>
    </location>
</feature>
<dbReference type="PANTHER" id="PTHR43319">
    <property type="entry name" value="BETA-LACTAMASE-RELATED"/>
    <property type="match status" value="1"/>
</dbReference>
<dbReference type="KEGG" id="rla:Rhola_00013290"/>
<dbReference type="HOGENOM" id="CLU_035614_3_0_11"/>
<dbReference type="eggNOG" id="COG1680">
    <property type="taxonomic scope" value="Bacteria"/>
</dbReference>
<dbReference type="InterPro" id="IPR001466">
    <property type="entry name" value="Beta-lactam-related"/>
</dbReference>
<proteinExistence type="predicted"/>
<dbReference type="AlphaFoldDB" id="A0A060JNG6"/>
<dbReference type="InterPro" id="IPR052907">
    <property type="entry name" value="Beta-lactamase/esterase"/>
</dbReference>
<evidence type="ECO:0000313" key="3">
    <source>
        <dbReference type="Proteomes" id="UP000067708"/>
    </source>
</evidence>
<dbReference type="Pfam" id="PF00144">
    <property type="entry name" value="Beta-lactamase"/>
    <property type="match status" value="1"/>
</dbReference>
<reference evidence="2 3" key="1">
    <citation type="journal article" date="2014" name="Int. J. Syst. Evol. Microbiol.">
        <title>Rhodoluna lacicola gen. nov., sp. nov., a planktonic freshwater bacterium with stream-lined genome.</title>
        <authorList>
            <person name="Hahn M."/>
            <person name="Schmidt J."/>
            <person name="Taipale S.J."/>
            <person name="Doolittle W.F."/>
            <person name="Koll U."/>
        </authorList>
    </citation>
    <scope>NUCLEOTIDE SEQUENCE [LARGE SCALE GENOMIC DNA]</scope>
    <source>
        <strain evidence="2 3">MWH-Ta8</strain>
    </source>
</reference>
<dbReference type="InterPro" id="IPR012338">
    <property type="entry name" value="Beta-lactam/transpept-like"/>
</dbReference>
<dbReference type="RefSeq" id="WP_038503319.1">
    <property type="nucleotide sequence ID" value="NZ_CP007490.1"/>
</dbReference>
<accession>A0A060JNG6</accession>
<dbReference type="EMBL" id="CP007490">
    <property type="protein sequence ID" value="AIC48118.1"/>
    <property type="molecule type" value="Genomic_DNA"/>
</dbReference>
<evidence type="ECO:0000313" key="2">
    <source>
        <dbReference type="EMBL" id="AIC48118.1"/>
    </source>
</evidence>
<dbReference type="STRING" id="529884.Rhola_00013290"/>
<protein>
    <submittedName>
        <fullName evidence="2">Beta-lactamase class C and other penicillin binding protein</fullName>
    </submittedName>
</protein>
<dbReference type="SUPFAM" id="SSF56601">
    <property type="entry name" value="beta-lactamase/transpeptidase-like"/>
    <property type="match status" value="1"/>
</dbReference>
<gene>
    <name evidence="2" type="ORF">Rhola_00013290</name>
</gene>
<organism evidence="2 3">
    <name type="scientific">Rhodoluna lacicola</name>
    <dbReference type="NCBI Taxonomy" id="529884"/>
    <lineage>
        <taxon>Bacteria</taxon>
        <taxon>Bacillati</taxon>
        <taxon>Actinomycetota</taxon>
        <taxon>Actinomycetes</taxon>
        <taxon>Micrococcales</taxon>
        <taxon>Microbacteriaceae</taxon>
        <taxon>Luna cluster</taxon>
        <taxon>Luna-1 subcluster</taxon>
        <taxon>Rhodoluna</taxon>
    </lineage>
</organism>
<sequence>MIIESKYQEIADLFFAQAERYPLGGSSLAIFKDGEPVVNIWQGDAEAGKPWTQDTTSVVFSCTKGLTSILAHRLVQEGKLDLEQKVSYYWPEFAQAGKQNIPVKWLLQHKAGLSATRRDLTMDEITDGHTLEEELAAQEPLWEPGTAHGYHALTFGTLIGKLVHNITGKTAGKYFAELIAEPLGVDAWIGLPKDKFANLAPLISDGNRQAVVAEPNTDLYWQAKAMTFGGALNHLVESYETGFNNPQLVSAELPGAGGVSNAFGLAKIYSAAVTEMNGVRLLEDETLRAAVVPQATGPLKFEPSNGTLFPAWGNGFMVDVPGLKDLLGPASFGHDGLGGQNAFGDFEHRVGFAYTSNFLLSGADDQWRQQVLIRKLKEILN</sequence>
<dbReference type="Proteomes" id="UP000067708">
    <property type="component" value="Chromosome"/>
</dbReference>